<evidence type="ECO:0000256" key="2">
    <source>
        <dbReference type="ARBA" id="ARBA00023125"/>
    </source>
</evidence>
<dbReference type="InterPro" id="IPR037171">
    <property type="entry name" value="NagB/RpiA_transferase-like"/>
</dbReference>
<dbReference type="Gene3D" id="3.40.50.1360">
    <property type="match status" value="1"/>
</dbReference>
<keyword evidence="1" id="KW-0805">Transcription regulation</keyword>
<dbReference type="SMART" id="SM00420">
    <property type="entry name" value="HTH_DEOR"/>
    <property type="match status" value="1"/>
</dbReference>
<evidence type="ECO:0000256" key="3">
    <source>
        <dbReference type="ARBA" id="ARBA00023163"/>
    </source>
</evidence>
<dbReference type="Gene3D" id="1.10.10.10">
    <property type="entry name" value="Winged helix-like DNA-binding domain superfamily/Winged helix DNA-binding domain"/>
    <property type="match status" value="1"/>
</dbReference>
<dbReference type="InterPro" id="IPR036390">
    <property type="entry name" value="WH_DNA-bd_sf"/>
</dbReference>
<dbReference type="PRINTS" id="PR00037">
    <property type="entry name" value="HTHLACR"/>
</dbReference>
<reference evidence="5 6" key="1">
    <citation type="submission" date="2014-01" db="EMBL/GenBank/DDBJ databases">
        <title>Comparative genomics of Petrotoga.</title>
        <authorList>
            <person name="Chow K."/>
            <person name="Charchuk R."/>
            <person name="Nesbo C.L."/>
        </authorList>
    </citation>
    <scope>NUCLEOTIDE SEQUENCE [LARGE SCALE GENOMIC DNA]</scope>
    <source>
        <strain evidence="5 6">DSM 16923</strain>
    </source>
</reference>
<organism evidence="5 6">
    <name type="scientific">Petrotoga halophila DSM 16923</name>
    <dbReference type="NCBI Taxonomy" id="1122953"/>
    <lineage>
        <taxon>Bacteria</taxon>
        <taxon>Thermotogati</taxon>
        <taxon>Thermotogota</taxon>
        <taxon>Thermotogae</taxon>
        <taxon>Petrotogales</taxon>
        <taxon>Petrotogaceae</taxon>
        <taxon>Petrotoga</taxon>
    </lineage>
</organism>
<keyword evidence="2" id="KW-0238">DNA-binding</keyword>
<evidence type="ECO:0000313" key="6">
    <source>
        <dbReference type="Proteomes" id="UP000236950"/>
    </source>
</evidence>
<dbReference type="InterPro" id="IPR036388">
    <property type="entry name" value="WH-like_DNA-bd_sf"/>
</dbReference>
<proteinExistence type="predicted"/>
<evidence type="ECO:0000313" key="5">
    <source>
        <dbReference type="EMBL" id="POZ89536.1"/>
    </source>
</evidence>
<dbReference type="SUPFAM" id="SSF100950">
    <property type="entry name" value="NagB/RpiA/CoA transferase-like"/>
    <property type="match status" value="1"/>
</dbReference>
<dbReference type="SMART" id="SM01134">
    <property type="entry name" value="DeoRC"/>
    <property type="match status" value="1"/>
</dbReference>
<gene>
    <name evidence="5" type="ORF">AA81_13660</name>
</gene>
<dbReference type="Pfam" id="PF00455">
    <property type="entry name" value="DeoRC"/>
    <property type="match status" value="1"/>
</dbReference>
<dbReference type="PROSITE" id="PS51000">
    <property type="entry name" value="HTH_DEOR_2"/>
    <property type="match status" value="1"/>
</dbReference>
<dbReference type="RefSeq" id="WP_103899365.1">
    <property type="nucleotide sequence ID" value="NZ_JALY01000346.1"/>
</dbReference>
<dbReference type="InterPro" id="IPR018356">
    <property type="entry name" value="Tscrpt_reg_HTH_DeoR_CS"/>
</dbReference>
<accession>A0A2S5E8P2</accession>
<name>A0A2S5E8P2_9BACT</name>
<dbReference type="Proteomes" id="UP000236950">
    <property type="component" value="Unassembled WGS sequence"/>
</dbReference>
<sequence>MLSDERRKQIFDYIRRKASVTTKELENQFEVSGSTIRRDLNYLASKKLIIKTHKGAILNVPQAETSFYTNYNYMTLEKKEIAKKAMNFIRDGDFISLSGGTTCYFLAKEIVASNLAELTILTNSLNVAMLIIDSNKYFQVIVSGGIPKKGSYECVGQITISAIRNFNIDKYFVGVNGVSISGDISFTFMDEAAIAQEINKNSKETYVISDHSKFGKSNMVKFAKLDEVTGIITDSQIPEDVKRLYLEKGANII</sequence>
<evidence type="ECO:0000259" key="4">
    <source>
        <dbReference type="PROSITE" id="PS51000"/>
    </source>
</evidence>
<keyword evidence="3" id="KW-0804">Transcription</keyword>
<dbReference type="Pfam" id="PF08220">
    <property type="entry name" value="HTH_DeoR"/>
    <property type="match status" value="1"/>
</dbReference>
<dbReference type="EMBL" id="JALY01000346">
    <property type="protein sequence ID" value="POZ89536.1"/>
    <property type="molecule type" value="Genomic_DNA"/>
</dbReference>
<dbReference type="InterPro" id="IPR001034">
    <property type="entry name" value="DeoR_HTH"/>
</dbReference>
<dbReference type="SUPFAM" id="SSF46785">
    <property type="entry name" value="Winged helix' DNA-binding domain"/>
    <property type="match status" value="1"/>
</dbReference>
<dbReference type="InterPro" id="IPR014036">
    <property type="entry name" value="DeoR-like_C"/>
</dbReference>
<feature type="domain" description="HTH deoR-type" evidence="4">
    <location>
        <begin position="3"/>
        <end position="58"/>
    </location>
</feature>
<dbReference type="GO" id="GO:0003700">
    <property type="term" value="F:DNA-binding transcription factor activity"/>
    <property type="evidence" value="ECO:0007669"/>
    <property type="project" value="InterPro"/>
</dbReference>
<dbReference type="PROSITE" id="PS00894">
    <property type="entry name" value="HTH_DEOR_1"/>
    <property type="match status" value="1"/>
</dbReference>
<dbReference type="AlphaFoldDB" id="A0A2S5E8P2"/>
<protein>
    <recommendedName>
        <fullName evidence="4">HTH deoR-type domain-containing protein</fullName>
    </recommendedName>
</protein>
<dbReference type="GO" id="GO:0003677">
    <property type="term" value="F:DNA binding"/>
    <property type="evidence" value="ECO:0007669"/>
    <property type="project" value="UniProtKB-KW"/>
</dbReference>
<dbReference type="InterPro" id="IPR050313">
    <property type="entry name" value="Carb_Metab_HTH_regulators"/>
</dbReference>
<evidence type="ECO:0000256" key="1">
    <source>
        <dbReference type="ARBA" id="ARBA00023015"/>
    </source>
</evidence>
<comment type="caution">
    <text evidence="5">The sequence shown here is derived from an EMBL/GenBank/DDBJ whole genome shotgun (WGS) entry which is preliminary data.</text>
</comment>
<keyword evidence="6" id="KW-1185">Reference proteome</keyword>
<dbReference type="PANTHER" id="PTHR30363">
    <property type="entry name" value="HTH-TYPE TRANSCRIPTIONAL REGULATOR SRLR-RELATED"/>
    <property type="match status" value="1"/>
</dbReference>
<dbReference type="PANTHER" id="PTHR30363:SF56">
    <property type="entry name" value="TRANSCRIPTIONAL REGULATOR, DEOR FAMILY"/>
    <property type="match status" value="1"/>
</dbReference>